<protein>
    <submittedName>
        <fullName evidence="2">SnoaL-like protein</fullName>
    </submittedName>
</protein>
<accession>A0A497ZQE6</accession>
<dbReference type="AlphaFoldDB" id="A0A497ZQE6"/>
<organism evidence="2 3">
    <name type="scientific">Ruegeria conchae</name>
    <dbReference type="NCBI Taxonomy" id="981384"/>
    <lineage>
        <taxon>Bacteria</taxon>
        <taxon>Pseudomonadati</taxon>
        <taxon>Pseudomonadota</taxon>
        <taxon>Alphaproteobacteria</taxon>
        <taxon>Rhodobacterales</taxon>
        <taxon>Roseobacteraceae</taxon>
        <taxon>Ruegeria</taxon>
    </lineage>
</organism>
<dbReference type="Pfam" id="PF12680">
    <property type="entry name" value="SnoaL_2"/>
    <property type="match status" value="1"/>
</dbReference>
<dbReference type="SUPFAM" id="SSF54427">
    <property type="entry name" value="NTF2-like"/>
    <property type="match status" value="1"/>
</dbReference>
<evidence type="ECO:0000313" key="3">
    <source>
        <dbReference type="Proteomes" id="UP000271700"/>
    </source>
</evidence>
<dbReference type="STRING" id="981384.GCA_000192475_03206"/>
<reference evidence="2 3" key="1">
    <citation type="submission" date="2018-10" db="EMBL/GenBank/DDBJ databases">
        <title>Genomic Encyclopedia of Archaeal and Bacterial Type Strains, Phase II (KMG-II): from individual species to whole genera.</title>
        <authorList>
            <person name="Goeker M."/>
        </authorList>
    </citation>
    <scope>NUCLEOTIDE SEQUENCE [LARGE SCALE GENOMIC DNA]</scope>
    <source>
        <strain evidence="2 3">DSM 29317</strain>
    </source>
</reference>
<sequence length="121" mass="13149">MQELNNVIAAYGAAWQETNPNRRLELLDQCFAGNGRYVDPTAAVTGRDKLSAHIGEVLKDTQGRVELTSAPTSHHDVVHFTWHMVSPDGSIMVAGHDFIRLDADGKIGHLAGFFGDPAPLN</sequence>
<dbReference type="OrthoDB" id="9808719at2"/>
<name>A0A497ZQE6_9RHOB</name>
<gene>
    <name evidence="2" type="ORF">CLV75_0535</name>
</gene>
<keyword evidence="3" id="KW-1185">Reference proteome</keyword>
<evidence type="ECO:0000259" key="1">
    <source>
        <dbReference type="Pfam" id="PF12680"/>
    </source>
</evidence>
<feature type="domain" description="SnoaL-like" evidence="1">
    <location>
        <begin position="13"/>
        <end position="107"/>
    </location>
</feature>
<dbReference type="InterPro" id="IPR032710">
    <property type="entry name" value="NTF2-like_dom_sf"/>
</dbReference>
<dbReference type="EMBL" id="RCCT01000001">
    <property type="protein sequence ID" value="RLK10561.1"/>
    <property type="molecule type" value="Genomic_DNA"/>
</dbReference>
<dbReference type="Gene3D" id="3.10.450.50">
    <property type="match status" value="1"/>
</dbReference>
<dbReference type="RefSeq" id="WP_010440025.1">
    <property type="nucleotide sequence ID" value="NZ_AEYW01000006.1"/>
</dbReference>
<dbReference type="InterPro" id="IPR037401">
    <property type="entry name" value="SnoaL-like"/>
</dbReference>
<evidence type="ECO:0000313" key="2">
    <source>
        <dbReference type="EMBL" id="RLK10561.1"/>
    </source>
</evidence>
<dbReference type="Proteomes" id="UP000271700">
    <property type="component" value="Unassembled WGS sequence"/>
</dbReference>
<comment type="caution">
    <text evidence="2">The sequence shown here is derived from an EMBL/GenBank/DDBJ whole genome shotgun (WGS) entry which is preliminary data.</text>
</comment>
<proteinExistence type="predicted"/>